<keyword evidence="3" id="KW-1185">Reference proteome</keyword>
<feature type="region of interest" description="Disordered" evidence="1">
    <location>
        <begin position="359"/>
        <end position="432"/>
    </location>
</feature>
<comment type="caution">
    <text evidence="2">The sequence shown here is derived from an EMBL/GenBank/DDBJ whole genome shotgun (WGS) entry which is preliminary data.</text>
</comment>
<feature type="compositionally biased region" description="Polar residues" evidence="1">
    <location>
        <begin position="415"/>
        <end position="432"/>
    </location>
</feature>
<evidence type="ECO:0000313" key="3">
    <source>
        <dbReference type="Proteomes" id="UP001519503"/>
    </source>
</evidence>
<dbReference type="RefSeq" id="WP_213821626.1">
    <property type="nucleotide sequence ID" value="NZ_JAAMFL010000006.1"/>
</dbReference>
<organism evidence="2 3">
    <name type="scientific">Fructobacillus parabroussonetiae</name>
    <dbReference type="NCBI Taxonomy" id="2713174"/>
    <lineage>
        <taxon>Bacteria</taxon>
        <taxon>Bacillati</taxon>
        <taxon>Bacillota</taxon>
        <taxon>Bacilli</taxon>
        <taxon>Lactobacillales</taxon>
        <taxon>Lactobacillaceae</taxon>
        <taxon>Fructobacillus</taxon>
    </lineage>
</organism>
<evidence type="ECO:0000313" key="2">
    <source>
        <dbReference type="EMBL" id="MBS9337584.1"/>
    </source>
</evidence>
<accession>A0ABS5QWK4</accession>
<feature type="compositionally biased region" description="Basic and acidic residues" evidence="1">
    <location>
        <begin position="374"/>
        <end position="397"/>
    </location>
</feature>
<name>A0ABS5QWK4_9LACO</name>
<proteinExistence type="predicted"/>
<gene>
    <name evidence="2" type="primary">asp3</name>
    <name evidence="2" type="ORF">G6R30_03810</name>
</gene>
<dbReference type="Pfam" id="PF15432">
    <property type="entry name" value="Sec-ASP3"/>
    <property type="match status" value="1"/>
</dbReference>
<dbReference type="EMBL" id="JAAMFL010000006">
    <property type="protein sequence ID" value="MBS9337584.1"/>
    <property type="molecule type" value="Genomic_DNA"/>
</dbReference>
<feature type="compositionally biased region" description="Basic residues" evidence="1">
    <location>
        <begin position="398"/>
        <end position="407"/>
    </location>
</feature>
<dbReference type="NCBIfam" id="TIGR03711">
    <property type="entry name" value="acc_sec_asp3"/>
    <property type="match status" value="1"/>
</dbReference>
<evidence type="ECO:0000256" key="1">
    <source>
        <dbReference type="SAM" id="MobiDB-lite"/>
    </source>
</evidence>
<dbReference type="Proteomes" id="UP001519503">
    <property type="component" value="Unassembled WGS sequence"/>
</dbReference>
<protein>
    <submittedName>
        <fullName evidence="2">Accessory Sec system protein Asp3</fullName>
    </submittedName>
</protein>
<dbReference type="InterPro" id="IPR022259">
    <property type="entry name" value="Acessory_Sec_prot_Asp3"/>
</dbReference>
<sequence length="432" mass="49206">MQWQIYWTPKTKLYELQGAVIDFVKENEVHYQNHFLPSGRVIASWSDEANYFQEKRIGQLPKLRPGKRYRAKFSVANSDKMRAYLSWRFFDEQGQEIAQHYQNGQEDVFTLPEKTFSYRIDLLSAGSGDFTFHEIQLAPAVDGVLLDGDQAVTNHLTAYLQLPKTIVSKTLRVLITEPVLTTMAYPLERVQPSPQAVLYLATDLLHCQSYYDEQVLEVINQAKKAAKAKEVAFIGYGPISSLTALLYRRAVKGATAVIPKQEDLHLPAGYRRRSKGLADFIASLPKKIADLRSDEDAVLEKATLTTYPSDLRVATAADELLTGLPYLDWPVDKKVEKKRKAKAQAEKEAAEKAARLRLKEARKQKKAANQASEKPAKKAQPDKPDFVRDQNQDDALLRRKKRHGSRHRQIEKQEANSSSQRLQDFFTKSRSK</sequence>
<reference evidence="2 3" key="1">
    <citation type="submission" date="2020-02" db="EMBL/GenBank/DDBJ databases">
        <title>Fructobacillus sp. isolated from paper mulberry of Taiwan.</title>
        <authorList>
            <person name="Lin S.-T."/>
        </authorList>
    </citation>
    <scope>NUCLEOTIDE SEQUENCE [LARGE SCALE GENOMIC DNA]</scope>
    <source>
        <strain evidence="2 3">S1-1</strain>
    </source>
</reference>